<feature type="region of interest" description="Disordered" evidence="5">
    <location>
        <begin position="456"/>
        <end position="475"/>
    </location>
</feature>
<dbReference type="PROSITE" id="PS00463">
    <property type="entry name" value="ZN2_CY6_FUNGAL_1"/>
    <property type="match status" value="2"/>
</dbReference>
<evidence type="ECO:0000313" key="7">
    <source>
        <dbReference type="EMBL" id="KAL2788173.1"/>
    </source>
</evidence>
<dbReference type="PANTHER" id="PTHR37540:SF5">
    <property type="entry name" value="TRANSCRIPTION FACTOR DOMAIN-CONTAINING PROTEIN"/>
    <property type="match status" value="1"/>
</dbReference>
<keyword evidence="1" id="KW-0805">Transcription regulation</keyword>
<dbReference type="EMBL" id="JBFTWV010000083">
    <property type="protein sequence ID" value="KAL2788173.1"/>
    <property type="molecule type" value="Genomic_DNA"/>
</dbReference>
<dbReference type="CDD" id="cd00067">
    <property type="entry name" value="GAL4"/>
    <property type="match status" value="2"/>
</dbReference>
<keyword evidence="2" id="KW-0238">DNA-binding</keyword>
<evidence type="ECO:0000256" key="5">
    <source>
        <dbReference type="SAM" id="MobiDB-lite"/>
    </source>
</evidence>
<dbReference type="SUPFAM" id="SSF57701">
    <property type="entry name" value="Zn2/Cys6 DNA-binding domain"/>
    <property type="match status" value="2"/>
</dbReference>
<feature type="domain" description="Zn(2)-C6 fungal-type" evidence="6">
    <location>
        <begin position="8"/>
        <end position="40"/>
    </location>
</feature>
<evidence type="ECO:0000256" key="1">
    <source>
        <dbReference type="ARBA" id="ARBA00023015"/>
    </source>
</evidence>
<keyword evidence="4" id="KW-0539">Nucleus</keyword>
<sequence length="561" mass="61796">MTPHAVNSCSLCALKKRKCDRAYPICSRCTRSKREKECVYESPSDKSVIKHRSAQGSDLRPLRATGACERCRTRKRACDREHPACSPCKKLGISCEYIKPAAGRSTRSNITQAEEAPLERRLLSSSQWVDNLQLTPQYPIPARNHFPLLIHHYCVASLLPETHRLPNSLTTHLHTTWMTRAMADPCLFHATLFCASAHLDLLQGKPHSRITVLHQSCAMMALRERLKGGKISYETAATALALVYYNVGSPTFGRMDVSLRLFVFSFVFSNIQAQMTAFDTETALIHKQGILQMLVMNKDRGPDLMALAGLVNLILLGFAVVMNQQPPKILAISDPTEPSLSTVHVFPRPSNLLSVGLIRSRKRKSGILTNTSLGQLQNILDFIIAAENNPCLADTPALQQLPLRPISPPEPAPTAPDFGALSTNPTASKTAQNMNQCVHLACSIFWTLVLHGSHPGEQEVSGSSPTPSSSSFTSDTVCTTPLGELHDVIQKVDHISWQKHAPELYIWICLTAAAACDTPSARIPFIAALTPIVSASDSADLVLTRDSWRYFEWLAVFGCWS</sequence>
<accession>A0ABR4FZ19</accession>
<evidence type="ECO:0000256" key="4">
    <source>
        <dbReference type="ARBA" id="ARBA00023242"/>
    </source>
</evidence>
<protein>
    <recommendedName>
        <fullName evidence="6">Zn(2)-C6 fungal-type domain-containing protein</fullName>
    </recommendedName>
</protein>
<comment type="caution">
    <text evidence="7">The sequence shown here is derived from an EMBL/GenBank/DDBJ whole genome shotgun (WGS) entry which is preliminary data.</text>
</comment>
<feature type="compositionally biased region" description="Pro residues" evidence="5">
    <location>
        <begin position="405"/>
        <end position="414"/>
    </location>
</feature>
<dbReference type="Pfam" id="PF00172">
    <property type="entry name" value="Zn_clus"/>
    <property type="match status" value="2"/>
</dbReference>
<evidence type="ECO:0000313" key="8">
    <source>
        <dbReference type="Proteomes" id="UP001610563"/>
    </source>
</evidence>
<evidence type="ECO:0000259" key="6">
    <source>
        <dbReference type="PROSITE" id="PS50048"/>
    </source>
</evidence>
<dbReference type="SMART" id="SM00066">
    <property type="entry name" value="GAL4"/>
    <property type="match status" value="2"/>
</dbReference>
<keyword evidence="8" id="KW-1185">Reference proteome</keyword>
<dbReference type="InterPro" id="IPR036864">
    <property type="entry name" value="Zn2-C6_fun-type_DNA-bd_sf"/>
</dbReference>
<evidence type="ECO:0000256" key="2">
    <source>
        <dbReference type="ARBA" id="ARBA00023125"/>
    </source>
</evidence>
<evidence type="ECO:0000256" key="3">
    <source>
        <dbReference type="ARBA" id="ARBA00023163"/>
    </source>
</evidence>
<gene>
    <name evidence="7" type="ORF">BJX66DRAFT_263245</name>
</gene>
<dbReference type="Gene3D" id="4.10.240.10">
    <property type="entry name" value="Zn(2)-C6 fungal-type DNA-binding domain"/>
    <property type="match status" value="2"/>
</dbReference>
<name>A0ABR4FZ19_9EURO</name>
<reference evidence="7 8" key="1">
    <citation type="submission" date="2024-07" db="EMBL/GenBank/DDBJ databases">
        <title>Section-level genome sequencing and comparative genomics of Aspergillus sections Usti and Cavernicolus.</title>
        <authorList>
            <consortium name="Lawrence Berkeley National Laboratory"/>
            <person name="Nybo J.L."/>
            <person name="Vesth T.C."/>
            <person name="Theobald S."/>
            <person name="Frisvad J.C."/>
            <person name="Larsen T.O."/>
            <person name="Kjaerboelling I."/>
            <person name="Rothschild-Mancinelli K."/>
            <person name="Lyhne E.K."/>
            <person name="Kogle M.E."/>
            <person name="Barry K."/>
            <person name="Clum A."/>
            <person name="Na H."/>
            <person name="Ledsgaard L."/>
            <person name="Lin J."/>
            <person name="Lipzen A."/>
            <person name="Kuo A."/>
            <person name="Riley R."/>
            <person name="Mondo S."/>
            <person name="Labutti K."/>
            <person name="Haridas S."/>
            <person name="Pangalinan J."/>
            <person name="Salamov A.A."/>
            <person name="Simmons B.A."/>
            <person name="Magnuson J.K."/>
            <person name="Chen J."/>
            <person name="Drula E."/>
            <person name="Henrissat B."/>
            <person name="Wiebenga A."/>
            <person name="Lubbers R.J."/>
            <person name="Gomes A.C."/>
            <person name="Makela M.R."/>
            <person name="Stajich J."/>
            <person name="Grigoriev I.V."/>
            <person name="Mortensen U.H."/>
            <person name="De Vries R.P."/>
            <person name="Baker S.E."/>
            <person name="Andersen M.R."/>
        </authorList>
    </citation>
    <scope>NUCLEOTIDE SEQUENCE [LARGE SCALE GENOMIC DNA]</scope>
    <source>
        <strain evidence="7 8">CBS 209.92</strain>
    </source>
</reference>
<dbReference type="InterPro" id="IPR001138">
    <property type="entry name" value="Zn2Cys6_DnaBD"/>
</dbReference>
<proteinExistence type="predicted"/>
<feature type="region of interest" description="Disordered" evidence="5">
    <location>
        <begin position="402"/>
        <end position="423"/>
    </location>
</feature>
<dbReference type="PANTHER" id="PTHR37540">
    <property type="entry name" value="TRANSCRIPTION FACTOR (ACR-2), PUTATIVE-RELATED-RELATED"/>
    <property type="match status" value="1"/>
</dbReference>
<feature type="domain" description="Zn(2)-C6 fungal-type" evidence="6">
    <location>
        <begin position="67"/>
        <end position="97"/>
    </location>
</feature>
<feature type="compositionally biased region" description="Low complexity" evidence="5">
    <location>
        <begin position="461"/>
        <end position="475"/>
    </location>
</feature>
<organism evidence="7 8">
    <name type="scientific">Aspergillus keveii</name>
    <dbReference type="NCBI Taxonomy" id="714993"/>
    <lineage>
        <taxon>Eukaryota</taxon>
        <taxon>Fungi</taxon>
        <taxon>Dikarya</taxon>
        <taxon>Ascomycota</taxon>
        <taxon>Pezizomycotina</taxon>
        <taxon>Eurotiomycetes</taxon>
        <taxon>Eurotiomycetidae</taxon>
        <taxon>Eurotiales</taxon>
        <taxon>Aspergillaceae</taxon>
        <taxon>Aspergillus</taxon>
        <taxon>Aspergillus subgen. Nidulantes</taxon>
    </lineage>
</organism>
<keyword evidence="3" id="KW-0804">Transcription</keyword>
<dbReference type="Proteomes" id="UP001610563">
    <property type="component" value="Unassembled WGS sequence"/>
</dbReference>
<dbReference type="PROSITE" id="PS50048">
    <property type="entry name" value="ZN2_CY6_FUNGAL_2"/>
    <property type="match status" value="2"/>
</dbReference>